<keyword evidence="3" id="KW-1185">Reference proteome</keyword>
<reference evidence="3" key="1">
    <citation type="submission" date="2014-03" db="EMBL/GenBank/DDBJ databases">
        <authorList>
            <person name="Aksoy S."/>
            <person name="Warren W."/>
            <person name="Wilson R.K."/>
        </authorList>
    </citation>
    <scope>NUCLEOTIDE SEQUENCE [LARGE SCALE GENOMIC DNA]</scope>
    <source>
        <strain evidence="3">IAEA</strain>
    </source>
</reference>
<feature type="transmembrane region" description="Helical" evidence="1">
    <location>
        <begin position="20"/>
        <end position="39"/>
    </location>
</feature>
<organism evidence="2 3">
    <name type="scientific">Glossina pallidipes</name>
    <name type="common">Tsetse fly</name>
    <dbReference type="NCBI Taxonomy" id="7398"/>
    <lineage>
        <taxon>Eukaryota</taxon>
        <taxon>Metazoa</taxon>
        <taxon>Ecdysozoa</taxon>
        <taxon>Arthropoda</taxon>
        <taxon>Hexapoda</taxon>
        <taxon>Insecta</taxon>
        <taxon>Pterygota</taxon>
        <taxon>Neoptera</taxon>
        <taxon>Endopterygota</taxon>
        <taxon>Diptera</taxon>
        <taxon>Brachycera</taxon>
        <taxon>Muscomorpha</taxon>
        <taxon>Hippoboscoidea</taxon>
        <taxon>Glossinidae</taxon>
        <taxon>Glossina</taxon>
    </lineage>
</organism>
<sequence>MLQLTWEDGNASMLLQELRLFLINILTTSLPATFAVVTLRAKFWPKQFLCNKNNPGSNYYFELELSMIE</sequence>
<dbReference type="AlphaFoldDB" id="A0A1B0A4D3"/>
<keyword evidence="1" id="KW-1133">Transmembrane helix</keyword>
<protein>
    <submittedName>
        <fullName evidence="2">Uncharacterized protein</fullName>
    </submittedName>
</protein>
<accession>A0A1B0A4D3</accession>
<dbReference type="Proteomes" id="UP000092445">
    <property type="component" value="Unassembled WGS sequence"/>
</dbReference>
<evidence type="ECO:0000313" key="2">
    <source>
        <dbReference type="EnsemblMetazoa" id="GPAI034147-PA"/>
    </source>
</evidence>
<name>A0A1B0A4D3_GLOPL</name>
<keyword evidence="1" id="KW-0812">Transmembrane</keyword>
<proteinExistence type="predicted"/>
<evidence type="ECO:0000256" key="1">
    <source>
        <dbReference type="SAM" id="Phobius"/>
    </source>
</evidence>
<dbReference type="EnsemblMetazoa" id="GPAI034147-RA">
    <property type="protein sequence ID" value="GPAI034147-PA"/>
    <property type="gene ID" value="GPAI034147"/>
</dbReference>
<dbReference type="VEuPathDB" id="VectorBase:GPAI034147"/>
<keyword evidence="1" id="KW-0472">Membrane</keyword>
<reference evidence="2" key="2">
    <citation type="submission" date="2020-05" db="UniProtKB">
        <authorList>
            <consortium name="EnsemblMetazoa"/>
        </authorList>
    </citation>
    <scope>IDENTIFICATION</scope>
    <source>
        <strain evidence="2">IAEA</strain>
    </source>
</reference>
<evidence type="ECO:0000313" key="3">
    <source>
        <dbReference type="Proteomes" id="UP000092445"/>
    </source>
</evidence>